<evidence type="ECO:0000256" key="3">
    <source>
        <dbReference type="ARBA" id="ARBA00023274"/>
    </source>
</evidence>
<feature type="region of interest" description="Disordered" evidence="4">
    <location>
        <begin position="119"/>
        <end position="147"/>
    </location>
</feature>
<sequence length="391" mass="43348">MFFSLLTAALMLAAGAQAQFGFFEQMFNGGQQQQQHQEPQNVASDSNWYQQNYDNAHCSNYLCPDTLGFLWGYQYFNWDLDSEGARLSLGASRRIGFQGSAALLNSSTQVRNYGSARKIVSKKTTPTSTKNYNPQKNKKKGDAGKKKKKLSTMYKQYDLKDMDQFSLCDAMRYIRAFEVGQSPTSVKYEIHLKLKSLKNGPVIRNRLQLPHPVKTDTRICVICPPDSKYAEAAKAAGAILVGEEEVFEAVKDGRIEFDRCICQTDSLAKMNKAGLGRILGPRGLMPSSKTGTVVKDPSLVIKDLIGGAEYRERLGVVRMAIGQLGFTPEEMQRNIKAFIGNVKKDMAQLSDKINKELVEVVLSSTNAPGFSLNGDLRNPSSPISPKDLTVL</sequence>
<evidence type="ECO:0000256" key="4">
    <source>
        <dbReference type="SAM" id="MobiDB-lite"/>
    </source>
</evidence>
<keyword evidence="2" id="KW-0689">Ribosomal protein</keyword>
<evidence type="ECO:0000313" key="6">
    <source>
        <dbReference type="EMBL" id="RFU35309.1"/>
    </source>
</evidence>
<comment type="similarity">
    <text evidence="1">Belongs to the universal ribosomal protein uL1 family.</text>
</comment>
<feature type="chain" id="PRO_5017721808" description="Ribosomal protein L1" evidence="5">
    <location>
        <begin position="19"/>
        <end position="391"/>
    </location>
</feature>
<accession>A0A3E2HPM7</accession>
<comment type="caution">
    <text evidence="6">The sequence shown here is derived from an EMBL/GenBank/DDBJ whole genome shotgun (WGS) entry which is preliminary data.</text>
</comment>
<feature type="non-terminal residue" evidence="6">
    <location>
        <position position="1"/>
    </location>
</feature>
<organism evidence="6 7">
    <name type="scientific">Scytalidium lignicola</name>
    <name type="common">Hyphomycete</name>
    <dbReference type="NCBI Taxonomy" id="5539"/>
    <lineage>
        <taxon>Eukaryota</taxon>
        <taxon>Fungi</taxon>
        <taxon>Dikarya</taxon>
        <taxon>Ascomycota</taxon>
        <taxon>Pezizomycotina</taxon>
        <taxon>Leotiomycetes</taxon>
        <taxon>Leotiomycetes incertae sedis</taxon>
        <taxon>Scytalidium</taxon>
    </lineage>
</organism>
<evidence type="ECO:0008006" key="8">
    <source>
        <dbReference type="Google" id="ProtNLM"/>
    </source>
</evidence>
<dbReference type="InterPro" id="IPR028364">
    <property type="entry name" value="Ribosomal_uL1/biogenesis"/>
</dbReference>
<dbReference type="FunFam" id="3.40.50.790:FF:000001">
    <property type="entry name" value="50S ribosomal protein L1"/>
    <property type="match status" value="1"/>
</dbReference>
<protein>
    <recommendedName>
        <fullName evidence="8">Ribosomal protein L1</fullName>
    </recommendedName>
</protein>
<dbReference type="STRING" id="5539.A0A3E2HPM7"/>
<dbReference type="InterPro" id="IPR023674">
    <property type="entry name" value="Ribosomal_uL1-like"/>
</dbReference>
<dbReference type="Gene3D" id="3.30.190.20">
    <property type="match status" value="1"/>
</dbReference>
<dbReference type="EMBL" id="NCSJ02000010">
    <property type="protein sequence ID" value="RFU35309.1"/>
    <property type="molecule type" value="Genomic_DNA"/>
</dbReference>
<evidence type="ECO:0000256" key="2">
    <source>
        <dbReference type="ARBA" id="ARBA00022980"/>
    </source>
</evidence>
<dbReference type="PANTHER" id="PTHR36427">
    <property type="entry name" value="54S RIBOSOMAL PROTEIN L1, MITOCHONDRIAL"/>
    <property type="match status" value="1"/>
</dbReference>
<dbReference type="OMA" id="KTDTRIC"/>
<feature type="non-terminal residue" evidence="6">
    <location>
        <position position="391"/>
    </location>
</feature>
<name>A0A3E2HPM7_SCYLI</name>
<keyword evidence="3" id="KW-0687">Ribonucleoprotein</keyword>
<dbReference type="OrthoDB" id="1747252at2759"/>
<reference evidence="6 7" key="1">
    <citation type="submission" date="2018-05" db="EMBL/GenBank/DDBJ databases">
        <title>Draft genome sequence of Scytalidium lignicola DSM 105466, a ubiquitous saprotrophic fungus.</title>
        <authorList>
            <person name="Buettner E."/>
            <person name="Gebauer A.M."/>
            <person name="Hofrichter M."/>
            <person name="Liers C."/>
            <person name="Kellner H."/>
        </authorList>
    </citation>
    <scope>NUCLEOTIDE SEQUENCE [LARGE SCALE GENOMIC DNA]</scope>
    <source>
        <strain evidence="6 7">DSM 105466</strain>
    </source>
</reference>
<dbReference type="Pfam" id="PF00687">
    <property type="entry name" value="Ribosomal_L1"/>
    <property type="match status" value="1"/>
</dbReference>
<dbReference type="PANTHER" id="PTHR36427:SF3">
    <property type="entry name" value="LARGE RIBOSOMAL SUBUNIT PROTEIN UL1M"/>
    <property type="match status" value="1"/>
</dbReference>
<dbReference type="GO" id="GO:0003735">
    <property type="term" value="F:structural constituent of ribosome"/>
    <property type="evidence" value="ECO:0007669"/>
    <property type="project" value="TreeGrafter"/>
</dbReference>
<feature type="compositionally biased region" description="Polar residues" evidence="4">
    <location>
        <begin position="122"/>
        <end position="135"/>
    </location>
</feature>
<feature type="signal peptide" evidence="5">
    <location>
        <begin position="1"/>
        <end position="18"/>
    </location>
</feature>
<keyword evidence="5" id="KW-0732">Signal</keyword>
<dbReference type="Proteomes" id="UP000258309">
    <property type="component" value="Unassembled WGS sequence"/>
</dbReference>
<evidence type="ECO:0000256" key="5">
    <source>
        <dbReference type="SAM" id="SignalP"/>
    </source>
</evidence>
<keyword evidence="7" id="KW-1185">Reference proteome</keyword>
<dbReference type="InterPro" id="IPR016095">
    <property type="entry name" value="Ribosomal_uL1_3-a/b-sand"/>
</dbReference>
<proteinExistence type="inferred from homology"/>
<dbReference type="Gene3D" id="3.40.50.790">
    <property type="match status" value="1"/>
</dbReference>
<dbReference type="GO" id="GO:0005762">
    <property type="term" value="C:mitochondrial large ribosomal subunit"/>
    <property type="evidence" value="ECO:0007669"/>
    <property type="project" value="TreeGrafter"/>
</dbReference>
<evidence type="ECO:0000313" key="7">
    <source>
        <dbReference type="Proteomes" id="UP000258309"/>
    </source>
</evidence>
<dbReference type="SUPFAM" id="SSF56808">
    <property type="entry name" value="Ribosomal protein L1"/>
    <property type="match status" value="1"/>
</dbReference>
<dbReference type="CDD" id="cd00403">
    <property type="entry name" value="Ribosomal_L1"/>
    <property type="match status" value="1"/>
</dbReference>
<evidence type="ECO:0000256" key="1">
    <source>
        <dbReference type="ARBA" id="ARBA00010531"/>
    </source>
</evidence>
<gene>
    <name evidence="6" type="ORF">B7463_g1064</name>
</gene>
<dbReference type="AlphaFoldDB" id="A0A3E2HPM7"/>